<keyword evidence="3" id="KW-1185">Reference proteome</keyword>
<dbReference type="OrthoDB" id="3945111at2759"/>
<accession>A0A9P4PCT6</accession>
<sequence length="509" mass="55784">MDVPPETFPSSSASIRRDTMSTISSDKQPSPPSGSWPVTIHGNCARCGHYHKAAVVQIHLVEGMCEASDVVCDRCGQKWLTVGGLNSTQISLLSTVTTELDYGEINFRYTLLSMVRSTVSIASPTALANVPEDPSPTPSRKSSARCDRKLPDDSANAERGINRNYRTNASPVFNVEARPTLKNEPMARSSLPSLSKNGTPALKVIRRKLKNAFESEGSVPNTEMEIQRQSTSLEVVASASLGNERPSRPAKYDDGGPAKTTRQIIEDLKSVDKEAIRNMTPKQRDMWIRERITAFKQSKRRSALQCDCKRRHSTSSIGDYYSLPPHRSATTSTFQRYSLEQMGSQFDALPAGALFTHTGPLTISATRISEADTAVELPEGSSSPRSSLHAHSRSPRPASLFRSRLSWQQPRYARTQRDSMDSVLAGTARSSWRGVDRLSLASVAPQDISTGSDAPETSRSADPVMEEEVSTTSRRSGVPVPALLLRTTWLQWALTVTCTNYSISFKSSG</sequence>
<feature type="compositionally biased region" description="Polar residues" evidence="1">
    <location>
        <begin position="447"/>
        <end position="460"/>
    </location>
</feature>
<gene>
    <name evidence="2" type="ORF">P171DRAFT_47272</name>
</gene>
<dbReference type="EMBL" id="MU001503">
    <property type="protein sequence ID" value="KAF2442659.1"/>
    <property type="molecule type" value="Genomic_DNA"/>
</dbReference>
<name>A0A9P4PCT6_9PLEO</name>
<evidence type="ECO:0000313" key="2">
    <source>
        <dbReference type="EMBL" id="KAF2442659.1"/>
    </source>
</evidence>
<proteinExistence type="predicted"/>
<feature type="region of interest" description="Disordered" evidence="1">
    <location>
        <begin position="1"/>
        <end position="35"/>
    </location>
</feature>
<reference evidence="2" key="1">
    <citation type="journal article" date="2020" name="Stud. Mycol.">
        <title>101 Dothideomycetes genomes: a test case for predicting lifestyles and emergence of pathogens.</title>
        <authorList>
            <person name="Haridas S."/>
            <person name="Albert R."/>
            <person name="Binder M."/>
            <person name="Bloem J."/>
            <person name="Labutti K."/>
            <person name="Salamov A."/>
            <person name="Andreopoulos B."/>
            <person name="Baker S."/>
            <person name="Barry K."/>
            <person name="Bills G."/>
            <person name="Bluhm B."/>
            <person name="Cannon C."/>
            <person name="Castanera R."/>
            <person name="Culley D."/>
            <person name="Daum C."/>
            <person name="Ezra D."/>
            <person name="Gonzalez J."/>
            <person name="Henrissat B."/>
            <person name="Kuo A."/>
            <person name="Liang C."/>
            <person name="Lipzen A."/>
            <person name="Lutzoni F."/>
            <person name="Magnuson J."/>
            <person name="Mondo S."/>
            <person name="Nolan M."/>
            <person name="Ohm R."/>
            <person name="Pangilinan J."/>
            <person name="Park H.-J."/>
            <person name="Ramirez L."/>
            <person name="Alfaro M."/>
            <person name="Sun H."/>
            <person name="Tritt A."/>
            <person name="Yoshinaga Y."/>
            <person name="Zwiers L.-H."/>
            <person name="Turgeon B."/>
            <person name="Goodwin S."/>
            <person name="Spatafora J."/>
            <person name="Crous P."/>
            <person name="Grigoriev I."/>
        </authorList>
    </citation>
    <scope>NUCLEOTIDE SEQUENCE</scope>
    <source>
        <strain evidence="2">CBS 690.94</strain>
    </source>
</reference>
<feature type="region of interest" description="Disordered" evidence="1">
    <location>
        <begin position="375"/>
        <end position="400"/>
    </location>
</feature>
<evidence type="ECO:0000256" key="1">
    <source>
        <dbReference type="SAM" id="MobiDB-lite"/>
    </source>
</evidence>
<protein>
    <submittedName>
        <fullName evidence="2">Uncharacterized protein</fullName>
    </submittedName>
</protein>
<feature type="region of interest" description="Disordered" evidence="1">
    <location>
        <begin position="443"/>
        <end position="477"/>
    </location>
</feature>
<organism evidence="2 3">
    <name type="scientific">Karstenula rhodostoma CBS 690.94</name>
    <dbReference type="NCBI Taxonomy" id="1392251"/>
    <lineage>
        <taxon>Eukaryota</taxon>
        <taxon>Fungi</taxon>
        <taxon>Dikarya</taxon>
        <taxon>Ascomycota</taxon>
        <taxon>Pezizomycotina</taxon>
        <taxon>Dothideomycetes</taxon>
        <taxon>Pleosporomycetidae</taxon>
        <taxon>Pleosporales</taxon>
        <taxon>Massarineae</taxon>
        <taxon>Didymosphaeriaceae</taxon>
        <taxon>Karstenula</taxon>
    </lineage>
</organism>
<dbReference type="AlphaFoldDB" id="A0A9P4PCT6"/>
<feature type="region of interest" description="Disordered" evidence="1">
    <location>
        <begin position="127"/>
        <end position="171"/>
    </location>
</feature>
<feature type="compositionally biased region" description="Polar residues" evidence="1">
    <location>
        <begin position="8"/>
        <end position="28"/>
    </location>
</feature>
<dbReference type="Proteomes" id="UP000799764">
    <property type="component" value="Unassembled WGS sequence"/>
</dbReference>
<comment type="caution">
    <text evidence="2">The sequence shown here is derived from an EMBL/GenBank/DDBJ whole genome shotgun (WGS) entry which is preliminary data.</text>
</comment>
<evidence type="ECO:0000313" key="3">
    <source>
        <dbReference type="Proteomes" id="UP000799764"/>
    </source>
</evidence>